<dbReference type="AlphaFoldDB" id="A0A532V383"/>
<comment type="caution">
    <text evidence="1">The sequence shown here is derived from an EMBL/GenBank/DDBJ whole genome shotgun (WGS) entry which is preliminary data.</text>
</comment>
<dbReference type="Pfam" id="PF08309">
    <property type="entry name" value="LVIVD"/>
    <property type="match status" value="3"/>
</dbReference>
<reference evidence="1 2" key="1">
    <citation type="submission" date="2017-06" db="EMBL/GenBank/DDBJ databases">
        <title>Novel microbial phyla capable of carbon fixation and sulfur reduction in deep-sea sediments.</title>
        <authorList>
            <person name="Huang J."/>
            <person name="Baker B."/>
            <person name="Wang Y."/>
        </authorList>
    </citation>
    <scope>NUCLEOTIDE SEQUENCE [LARGE SCALE GENOMIC DNA]</scope>
    <source>
        <strain evidence="1">B3_LCP</strain>
    </source>
</reference>
<proteinExistence type="predicted"/>
<dbReference type="InterPro" id="IPR013211">
    <property type="entry name" value="LVIVD"/>
</dbReference>
<protein>
    <submittedName>
        <fullName evidence="1">Uncharacterized protein</fullName>
    </submittedName>
</protein>
<sequence>MKRATTVSFILLGIIFLLNSCAERKNAVLSGGSESILVYLSSTPVRGVAKDVSMVGNLAYVADEPFGISVYDISDPANPARVDSLEFDVLFPDDIDMITIDPSGKIAIVVEPPGMSAYSLESGQALFQFGGALHYKIVTDFTEGVTPAQDELTVLRCDQSPDDGFNFERWADPFNFPSKSFFSRYVEPQDFKLYGFAGSDNDVVFICRDMGGIVAVDCSVPTTAGVISELNTPGKVRDAALVGDVLCLAAGYEGIITVDVSDPANMSILGSLQLGSSTDIERIEMLGNYALLQDKYDGIFAVNVSDPENPVSAGSLVTSDPNNFRVWSDMVIVADEDQGLVVGQSMAVIAIQIPVPFPPFPPNVPE</sequence>
<evidence type="ECO:0000313" key="2">
    <source>
        <dbReference type="Proteomes" id="UP000319619"/>
    </source>
</evidence>
<dbReference type="EMBL" id="NJBN01000002">
    <property type="protein sequence ID" value="TKJ41676.1"/>
    <property type="molecule type" value="Genomic_DNA"/>
</dbReference>
<name>A0A532V383_UNCL8</name>
<accession>A0A532V383</accession>
<dbReference type="Proteomes" id="UP000319619">
    <property type="component" value="Unassembled WGS sequence"/>
</dbReference>
<dbReference type="SUPFAM" id="SSF51004">
    <property type="entry name" value="C-terminal (heme d1) domain of cytochrome cd1-nitrite reductase"/>
    <property type="match status" value="1"/>
</dbReference>
<organism evidence="1 2">
    <name type="scientific">candidate division LCP-89 bacterium B3_LCP</name>
    <dbReference type="NCBI Taxonomy" id="2012998"/>
    <lineage>
        <taxon>Bacteria</taxon>
        <taxon>Pseudomonadati</taxon>
        <taxon>Bacteria division LCP-89</taxon>
    </lineage>
</organism>
<dbReference type="InterPro" id="IPR011048">
    <property type="entry name" value="Haem_d1_sf"/>
</dbReference>
<gene>
    <name evidence="1" type="ORF">CEE37_03665</name>
</gene>
<evidence type="ECO:0000313" key="1">
    <source>
        <dbReference type="EMBL" id="TKJ41676.1"/>
    </source>
</evidence>